<accession>A0ABW8K5A0</accession>
<feature type="chain" id="PRO_5046324166" evidence="1">
    <location>
        <begin position="22"/>
        <end position="307"/>
    </location>
</feature>
<comment type="caution">
    <text evidence="3">The sequence shown here is derived from an EMBL/GenBank/DDBJ whole genome shotgun (WGS) entry which is preliminary data.</text>
</comment>
<feature type="signal peptide" evidence="1">
    <location>
        <begin position="1"/>
        <end position="21"/>
    </location>
</feature>
<dbReference type="RefSeq" id="WP_379986669.1">
    <property type="nucleotide sequence ID" value="NZ_JADIKD010000010.1"/>
</dbReference>
<evidence type="ECO:0000313" key="3">
    <source>
        <dbReference type="EMBL" id="MFK2917765.1"/>
    </source>
</evidence>
<gene>
    <name evidence="3" type="primary">bla</name>
    <name evidence="3" type="ORF">ISS97_10880</name>
</gene>
<dbReference type="Pfam" id="PF00753">
    <property type="entry name" value="Lactamase_B"/>
    <property type="match status" value="1"/>
</dbReference>
<dbReference type="EMBL" id="JADIKD010000010">
    <property type="protein sequence ID" value="MFK2917765.1"/>
    <property type="molecule type" value="Genomic_DNA"/>
</dbReference>
<evidence type="ECO:0000313" key="4">
    <source>
        <dbReference type="Proteomes" id="UP001620408"/>
    </source>
</evidence>
<dbReference type="NCBIfam" id="NF033105">
    <property type="entry name" value="bla_subclass_B3"/>
    <property type="match status" value="1"/>
</dbReference>
<protein>
    <submittedName>
        <fullName evidence="3">Subclass B3 metallo-beta-lactamase</fullName>
    </submittedName>
</protein>
<dbReference type="PANTHER" id="PTHR42951:SF17">
    <property type="entry name" value="METALLO-BETA-LACTAMASE DOMAIN-CONTAINING PROTEIN"/>
    <property type="match status" value="1"/>
</dbReference>
<name>A0ABW8K5A0_9GAMM</name>
<sequence>MKQVAVRALITTFAFTATAFAATAPDPLTKPIPSPYADKWLRPQEPVRIYGNTYYVGFGGLSLALIKTDAGLILVDGALPQSVSSTEANIRKLGFRVEDIKFILNTEAHFDHSGGIAALARDSGATVVTSPRGAQALRAGHVASDDPQAGEIEAFAPVAKVRGIGDGETLRLGNTAVTAHFTPGHTPGSTSWSWTSCEGEKCLNVIFAASLNPVAADGFHFSGDATHGDITEAYRKGIRGFAKLPCDILISAHPDHSGFDGKLALLQSKTTPNPFIDPNACRAYADKYEKILDARVTKEKPAAKPAL</sequence>
<dbReference type="NCBIfam" id="NF012229">
    <property type="entry name" value="bla_class_B_core"/>
    <property type="match status" value="1"/>
</dbReference>
<dbReference type="Gene3D" id="3.60.15.10">
    <property type="entry name" value="Ribonuclease Z/Hydroxyacylglutathione hydrolase-like"/>
    <property type="match status" value="1"/>
</dbReference>
<dbReference type="PANTHER" id="PTHR42951">
    <property type="entry name" value="METALLO-BETA-LACTAMASE DOMAIN-CONTAINING"/>
    <property type="match status" value="1"/>
</dbReference>
<proteinExistence type="predicted"/>
<reference evidence="3 4" key="1">
    <citation type="submission" date="2020-10" db="EMBL/GenBank/DDBJ databases">
        <title>Phylogeny of dyella-like bacteria.</title>
        <authorList>
            <person name="Fu J."/>
        </authorList>
    </citation>
    <scope>NUCLEOTIDE SEQUENCE [LARGE SCALE GENOMIC DNA]</scope>
    <source>
        <strain evidence="3 4">BB4</strain>
    </source>
</reference>
<dbReference type="InterPro" id="IPR036866">
    <property type="entry name" value="RibonucZ/Hydroxyglut_hydro"/>
</dbReference>
<feature type="domain" description="Metallo-beta-lactamase" evidence="2">
    <location>
        <begin position="60"/>
        <end position="253"/>
    </location>
</feature>
<dbReference type="SMART" id="SM00849">
    <property type="entry name" value="Lactamase_B"/>
    <property type="match status" value="1"/>
</dbReference>
<keyword evidence="1" id="KW-0732">Signal</keyword>
<dbReference type="CDD" id="cd16290">
    <property type="entry name" value="AIM-1_SMB-1-like_MBL-B3"/>
    <property type="match status" value="1"/>
</dbReference>
<organism evidence="3 4">
    <name type="scientific">Dyella koreensis</name>
    <dbReference type="NCBI Taxonomy" id="311235"/>
    <lineage>
        <taxon>Bacteria</taxon>
        <taxon>Pseudomonadati</taxon>
        <taxon>Pseudomonadota</taxon>
        <taxon>Gammaproteobacteria</taxon>
        <taxon>Lysobacterales</taxon>
        <taxon>Rhodanobacteraceae</taxon>
        <taxon>Dyella</taxon>
    </lineage>
</organism>
<dbReference type="SUPFAM" id="SSF56281">
    <property type="entry name" value="Metallo-hydrolase/oxidoreductase"/>
    <property type="match status" value="1"/>
</dbReference>
<evidence type="ECO:0000259" key="2">
    <source>
        <dbReference type="SMART" id="SM00849"/>
    </source>
</evidence>
<keyword evidence="4" id="KW-1185">Reference proteome</keyword>
<dbReference type="InterPro" id="IPR050855">
    <property type="entry name" value="NDM-1-like"/>
</dbReference>
<dbReference type="Proteomes" id="UP001620408">
    <property type="component" value="Unassembled WGS sequence"/>
</dbReference>
<evidence type="ECO:0000256" key="1">
    <source>
        <dbReference type="SAM" id="SignalP"/>
    </source>
</evidence>
<dbReference type="InterPro" id="IPR001279">
    <property type="entry name" value="Metallo-B-lactamas"/>
</dbReference>